<evidence type="ECO:0000256" key="1">
    <source>
        <dbReference type="ARBA" id="ARBA00004651"/>
    </source>
</evidence>
<dbReference type="OrthoDB" id="145927at2"/>
<sequence>MTALPGTRSAPPASRRGLLARLREGWPAYLFLLPTLIVVGYFSYYPAYTAITRAFTDWDGLNTPTFTGVENFQRALTDPVMGQAALNMAIWVGTGLLLAVVPPLLIAELIFHLRGRKRQYAYRTLFVLPIVIPSLVLLLVWGNFYRSDGLLNTLLGAVGLDGLRREWLSDPGTALPSLIFLGFPYIDAFNFLLIYAGLQNISDEVFDAAKLDGATGWRRVLRVDLPLLRPQLALIAVLAIIGNVRYFISPLVLTSGGPGFATTVPALLMYYTATRDGEYGYAMAIAVLLMVLVVVLTAFSRLISRGTR</sequence>
<keyword evidence="3" id="KW-1003">Cell membrane</keyword>
<dbReference type="InterPro" id="IPR035906">
    <property type="entry name" value="MetI-like_sf"/>
</dbReference>
<dbReference type="PANTHER" id="PTHR30193">
    <property type="entry name" value="ABC TRANSPORTER PERMEASE PROTEIN"/>
    <property type="match status" value="1"/>
</dbReference>
<feature type="transmembrane region" description="Helical" evidence="7">
    <location>
        <begin position="26"/>
        <end position="45"/>
    </location>
</feature>
<gene>
    <name evidence="9" type="ORF">SAMN04488058_11619</name>
</gene>
<dbReference type="GO" id="GO:0055085">
    <property type="term" value="P:transmembrane transport"/>
    <property type="evidence" value="ECO:0007669"/>
    <property type="project" value="InterPro"/>
</dbReference>
<evidence type="ECO:0000256" key="2">
    <source>
        <dbReference type="ARBA" id="ARBA00022448"/>
    </source>
</evidence>
<reference evidence="10" key="1">
    <citation type="submission" date="2016-10" db="EMBL/GenBank/DDBJ databases">
        <authorList>
            <person name="Varghese N."/>
            <person name="Submissions S."/>
        </authorList>
    </citation>
    <scope>NUCLEOTIDE SEQUENCE [LARGE SCALE GENOMIC DNA]</scope>
    <source>
        <strain evidence="10">CGMCC 1.10218</strain>
    </source>
</reference>
<dbReference type="Gene3D" id="1.10.3720.10">
    <property type="entry name" value="MetI-like"/>
    <property type="match status" value="1"/>
</dbReference>
<dbReference type="GO" id="GO:0005886">
    <property type="term" value="C:plasma membrane"/>
    <property type="evidence" value="ECO:0007669"/>
    <property type="project" value="UniProtKB-SubCell"/>
</dbReference>
<evidence type="ECO:0000256" key="5">
    <source>
        <dbReference type="ARBA" id="ARBA00022989"/>
    </source>
</evidence>
<keyword evidence="5 7" id="KW-1133">Transmembrane helix</keyword>
<dbReference type="SUPFAM" id="SSF161098">
    <property type="entry name" value="MetI-like"/>
    <property type="match status" value="1"/>
</dbReference>
<name>A0A1H7B551_9DEIO</name>
<keyword evidence="10" id="KW-1185">Reference proteome</keyword>
<evidence type="ECO:0000256" key="6">
    <source>
        <dbReference type="ARBA" id="ARBA00023136"/>
    </source>
</evidence>
<dbReference type="InterPro" id="IPR051393">
    <property type="entry name" value="ABC_transporter_permease"/>
</dbReference>
<dbReference type="CDD" id="cd06261">
    <property type="entry name" value="TM_PBP2"/>
    <property type="match status" value="1"/>
</dbReference>
<dbReference type="SUPFAM" id="SSF160964">
    <property type="entry name" value="MalF N-terminal region-like"/>
    <property type="match status" value="1"/>
</dbReference>
<feature type="domain" description="ABC transmembrane type-1" evidence="8">
    <location>
        <begin position="85"/>
        <end position="300"/>
    </location>
</feature>
<keyword evidence="6 7" id="KW-0472">Membrane</keyword>
<proteinExistence type="inferred from homology"/>
<keyword evidence="2 7" id="KW-0813">Transport</keyword>
<dbReference type="Pfam" id="PF00528">
    <property type="entry name" value="BPD_transp_1"/>
    <property type="match status" value="1"/>
</dbReference>
<dbReference type="InterPro" id="IPR000515">
    <property type="entry name" value="MetI-like"/>
</dbReference>
<evidence type="ECO:0000259" key="8">
    <source>
        <dbReference type="PROSITE" id="PS50928"/>
    </source>
</evidence>
<accession>A0A1H7B551</accession>
<evidence type="ECO:0000256" key="3">
    <source>
        <dbReference type="ARBA" id="ARBA00022475"/>
    </source>
</evidence>
<feature type="transmembrane region" description="Helical" evidence="7">
    <location>
        <begin position="125"/>
        <end position="145"/>
    </location>
</feature>
<feature type="transmembrane region" description="Helical" evidence="7">
    <location>
        <begin position="279"/>
        <end position="299"/>
    </location>
</feature>
<feature type="transmembrane region" description="Helical" evidence="7">
    <location>
        <begin position="174"/>
        <end position="196"/>
    </location>
</feature>
<organism evidence="9 10">
    <name type="scientific">Deinococcus reticulitermitis</name>
    <dbReference type="NCBI Taxonomy" id="856736"/>
    <lineage>
        <taxon>Bacteria</taxon>
        <taxon>Thermotogati</taxon>
        <taxon>Deinococcota</taxon>
        <taxon>Deinococci</taxon>
        <taxon>Deinococcales</taxon>
        <taxon>Deinococcaceae</taxon>
        <taxon>Deinococcus</taxon>
    </lineage>
</organism>
<evidence type="ECO:0000313" key="10">
    <source>
        <dbReference type="Proteomes" id="UP000199223"/>
    </source>
</evidence>
<evidence type="ECO:0000256" key="4">
    <source>
        <dbReference type="ARBA" id="ARBA00022692"/>
    </source>
</evidence>
<dbReference type="PANTHER" id="PTHR30193:SF41">
    <property type="entry name" value="DIACETYLCHITOBIOSE UPTAKE SYSTEM PERMEASE PROTEIN NGCF"/>
    <property type="match status" value="1"/>
</dbReference>
<dbReference type="Proteomes" id="UP000199223">
    <property type="component" value="Unassembled WGS sequence"/>
</dbReference>
<feature type="transmembrane region" description="Helical" evidence="7">
    <location>
        <begin position="88"/>
        <end position="113"/>
    </location>
</feature>
<evidence type="ECO:0000256" key="7">
    <source>
        <dbReference type="RuleBase" id="RU363032"/>
    </source>
</evidence>
<keyword evidence="4 7" id="KW-0812">Transmembrane</keyword>
<dbReference type="EMBL" id="FNZA01000016">
    <property type="protein sequence ID" value="SEJ72849.1"/>
    <property type="molecule type" value="Genomic_DNA"/>
</dbReference>
<dbReference type="PROSITE" id="PS50928">
    <property type="entry name" value="ABC_TM1"/>
    <property type="match status" value="1"/>
</dbReference>
<comment type="similarity">
    <text evidence="7">Belongs to the binding-protein-dependent transport system permease family.</text>
</comment>
<evidence type="ECO:0000313" key="9">
    <source>
        <dbReference type="EMBL" id="SEJ72849.1"/>
    </source>
</evidence>
<dbReference type="RefSeq" id="WP_092265243.1">
    <property type="nucleotide sequence ID" value="NZ_FNZA01000016.1"/>
</dbReference>
<protein>
    <submittedName>
        <fullName evidence="9">Raffinose/stachyose/melibiose transport system permease protein</fullName>
    </submittedName>
</protein>
<dbReference type="STRING" id="856736.SAMN04488058_11619"/>
<comment type="subcellular location">
    <subcellularLocation>
        <location evidence="1 7">Cell membrane</location>
        <topology evidence="1 7">Multi-pass membrane protein</topology>
    </subcellularLocation>
</comment>
<dbReference type="AlphaFoldDB" id="A0A1H7B551"/>